<dbReference type="Gene3D" id="2.40.50.100">
    <property type="match status" value="1"/>
</dbReference>
<evidence type="ECO:0000256" key="3">
    <source>
        <dbReference type="SAM" id="MobiDB-lite"/>
    </source>
</evidence>
<dbReference type="PANTHER" id="PTHR30469:SF11">
    <property type="entry name" value="BLL4320 PROTEIN"/>
    <property type="match status" value="1"/>
</dbReference>
<dbReference type="EMBL" id="FOVF01000012">
    <property type="protein sequence ID" value="SFN29516.1"/>
    <property type="molecule type" value="Genomic_DNA"/>
</dbReference>
<evidence type="ECO:0000313" key="7">
    <source>
        <dbReference type="Proteomes" id="UP000198575"/>
    </source>
</evidence>
<dbReference type="RefSeq" id="WP_092407570.1">
    <property type="nucleotide sequence ID" value="NZ_FOVF01000012.1"/>
</dbReference>
<dbReference type="OrthoDB" id="9783047at2"/>
<dbReference type="Gene3D" id="2.40.30.170">
    <property type="match status" value="1"/>
</dbReference>
<protein>
    <submittedName>
        <fullName evidence="6">Membrane fusion protein, multidrug efflux system</fullName>
    </submittedName>
</protein>
<organism evidence="6 7">
    <name type="scientific">Dokdonella immobilis</name>
    <dbReference type="NCBI Taxonomy" id="578942"/>
    <lineage>
        <taxon>Bacteria</taxon>
        <taxon>Pseudomonadati</taxon>
        <taxon>Pseudomonadota</taxon>
        <taxon>Gammaproteobacteria</taxon>
        <taxon>Lysobacterales</taxon>
        <taxon>Rhodanobacteraceae</taxon>
        <taxon>Dokdonella</taxon>
    </lineage>
</organism>
<dbReference type="InterPro" id="IPR006143">
    <property type="entry name" value="RND_pump_MFP"/>
</dbReference>
<dbReference type="NCBIfam" id="TIGR01730">
    <property type="entry name" value="RND_mfp"/>
    <property type="match status" value="1"/>
</dbReference>
<evidence type="ECO:0000313" key="6">
    <source>
        <dbReference type="EMBL" id="SFN29516.1"/>
    </source>
</evidence>
<dbReference type="InterPro" id="IPR058792">
    <property type="entry name" value="Beta-barrel_RND_2"/>
</dbReference>
<feature type="coiled-coil region" evidence="2">
    <location>
        <begin position="112"/>
        <end position="139"/>
    </location>
</feature>
<gene>
    <name evidence="6" type="ORF">SAMN05216289_11253</name>
</gene>
<dbReference type="Pfam" id="PF25954">
    <property type="entry name" value="Beta-barrel_RND_2"/>
    <property type="match status" value="1"/>
</dbReference>
<evidence type="ECO:0000256" key="1">
    <source>
        <dbReference type="ARBA" id="ARBA00009477"/>
    </source>
</evidence>
<dbReference type="AlphaFoldDB" id="A0A1I4XV11"/>
<dbReference type="GO" id="GO:1990281">
    <property type="term" value="C:efflux pump complex"/>
    <property type="evidence" value="ECO:0007669"/>
    <property type="project" value="TreeGrafter"/>
</dbReference>
<keyword evidence="2" id="KW-0175">Coiled coil</keyword>
<feature type="compositionally biased region" description="Pro residues" evidence="3">
    <location>
        <begin position="378"/>
        <end position="388"/>
    </location>
</feature>
<dbReference type="Pfam" id="PF25917">
    <property type="entry name" value="BSH_RND"/>
    <property type="match status" value="1"/>
</dbReference>
<evidence type="ECO:0000259" key="4">
    <source>
        <dbReference type="Pfam" id="PF25917"/>
    </source>
</evidence>
<dbReference type="InterPro" id="IPR058625">
    <property type="entry name" value="MdtA-like_BSH"/>
</dbReference>
<feature type="domain" description="CusB-like beta-barrel" evidence="5">
    <location>
        <begin position="209"/>
        <end position="284"/>
    </location>
</feature>
<dbReference type="GO" id="GO:0015562">
    <property type="term" value="F:efflux transmembrane transporter activity"/>
    <property type="evidence" value="ECO:0007669"/>
    <property type="project" value="TreeGrafter"/>
</dbReference>
<accession>A0A1I4XV11</accession>
<name>A0A1I4XV11_9GAMM</name>
<feature type="region of interest" description="Disordered" evidence="3">
    <location>
        <begin position="366"/>
        <end position="388"/>
    </location>
</feature>
<dbReference type="Gene3D" id="1.10.287.470">
    <property type="entry name" value="Helix hairpin bin"/>
    <property type="match status" value="1"/>
</dbReference>
<dbReference type="Proteomes" id="UP000198575">
    <property type="component" value="Unassembled WGS sequence"/>
</dbReference>
<dbReference type="FunFam" id="2.40.30.170:FF:000010">
    <property type="entry name" value="Efflux RND transporter periplasmic adaptor subunit"/>
    <property type="match status" value="1"/>
</dbReference>
<dbReference type="PANTHER" id="PTHR30469">
    <property type="entry name" value="MULTIDRUG RESISTANCE PROTEIN MDTA"/>
    <property type="match status" value="1"/>
</dbReference>
<keyword evidence="7" id="KW-1185">Reference proteome</keyword>
<dbReference type="STRING" id="578942.SAMN05216289_11253"/>
<reference evidence="6 7" key="1">
    <citation type="submission" date="2016-10" db="EMBL/GenBank/DDBJ databases">
        <authorList>
            <person name="de Groot N.N."/>
        </authorList>
    </citation>
    <scope>NUCLEOTIDE SEQUENCE [LARGE SCALE GENOMIC DNA]</scope>
    <source>
        <strain evidence="6 7">CGMCC 1.7659</strain>
    </source>
</reference>
<proteinExistence type="inferred from homology"/>
<feature type="domain" description="Multidrug resistance protein MdtA-like barrel-sandwich hybrid" evidence="4">
    <location>
        <begin position="81"/>
        <end position="200"/>
    </location>
</feature>
<dbReference type="SUPFAM" id="SSF111369">
    <property type="entry name" value="HlyD-like secretion proteins"/>
    <property type="match status" value="1"/>
</dbReference>
<evidence type="ECO:0000256" key="2">
    <source>
        <dbReference type="SAM" id="Coils"/>
    </source>
</evidence>
<sequence>MKSRSERKPSTTKRMIIMGIFVGGFLALLIAWNLFGQYMASQAALQAHVPPQTVTSMKVGKDFWQPERTSVGSLRAARGADLAFDVSGLVSAVRVKSGEEVKQGQLLVELNADDLIAQRRQLEANAVLLKTNLERSRQQLAYKGISQADFDSAEASYKAAQAGVAQQQALIDKRQLRAPFDGRIGIVSLNPGSYVNSGDVVMTLQQVDPVFVDLNVPQDSLAEIKVGQTAILSLDAFAEHPFIGEVTAISPKLDTATRNVQVEASVPNPDKMLKPGMFANVAIQVGQQQEFLTLPQTAITFNPYGETVFLVKPSDKKDAQGKPEKPTAQSVFVTTGLKRGDQIAVLSGIQEGDEVVTSGQLKIKNGTPLIIDNSKQPPNDPAPTPQEQ</sequence>
<evidence type="ECO:0000259" key="5">
    <source>
        <dbReference type="Pfam" id="PF25954"/>
    </source>
</evidence>
<dbReference type="Gene3D" id="2.40.420.20">
    <property type="match status" value="1"/>
</dbReference>
<comment type="similarity">
    <text evidence="1">Belongs to the membrane fusion protein (MFP) (TC 8.A.1) family.</text>
</comment>